<feature type="region of interest" description="Disordered" evidence="1">
    <location>
        <begin position="1"/>
        <end position="39"/>
    </location>
</feature>
<evidence type="ECO:0000313" key="2">
    <source>
        <dbReference type="EMBL" id="MDP4528735.1"/>
    </source>
</evidence>
<organism evidence="2 3">
    <name type="scientific">Alkalimonas delamerensis</name>
    <dbReference type="NCBI Taxonomy" id="265981"/>
    <lineage>
        <taxon>Bacteria</taxon>
        <taxon>Pseudomonadati</taxon>
        <taxon>Pseudomonadota</taxon>
        <taxon>Gammaproteobacteria</taxon>
        <taxon>Alkalimonas</taxon>
    </lineage>
</organism>
<comment type="caution">
    <text evidence="2">The sequence shown here is derived from an EMBL/GenBank/DDBJ whole genome shotgun (WGS) entry which is preliminary data.</text>
</comment>
<dbReference type="RefSeq" id="WP_305944850.1">
    <property type="nucleotide sequence ID" value="NZ_JAUZVY010000002.1"/>
</dbReference>
<proteinExistence type="predicted"/>
<gene>
    <name evidence="2" type="ORF">Q3O59_06775</name>
</gene>
<dbReference type="EMBL" id="JAUZVY010000002">
    <property type="protein sequence ID" value="MDP4528735.1"/>
    <property type="molecule type" value="Genomic_DNA"/>
</dbReference>
<protein>
    <submittedName>
        <fullName evidence="2">Uncharacterized protein</fullName>
    </submittedName>
</protein>
<name>A0ABT9GP41_9GAMM</name>
<evidence type="ECO:0000256" key="1">
    <source>
        <dbReference type="SAM" id="MobiDB-lite"/>
    </source>
</evidence>
<sequence length="95" mass="11388">MSQENRSNEEIKEEHKEALNNAEKQRRYRERQKQAGKKELRGYLTPEALRCYQDIQQKTDWNDSTLISNALRLMYAAHKCGQIGLLNRWLNEHDR</sequence>
<dbReference type="Proteomes" id="UP001236258">
    <property type="component" value="Unassembled WGS sequence"/>
</dbReference>
<evidence type="ECO:0000313" key="3">
    <source>
        <dbReference type="Proteomes" id="UP001236258"/>
    </source>
</evidence>
<feature type="compositionally biased region" description="Basic and acidic residues" evidence="1">
    <location>
        <begin position="1"/>
        <end position="18"/>
    </location>
</feature>
<accession>A0ABT9GP41</accession>
<reference evidence="2 3" key="1">
    <citation type="submission" date="2023-08" db="EMBL/GenBank/DDBJ databases">
        <authorList>
            <person name="Joshi A."/>
            <person name="Thite S."/>
        </authorList>
    </citation>
    <scope>NUCLEOTIDE SEQUENCE [LARGE SCALE GENOMIC DNA]</scope>
    <source>
        <strain evidence="2 3">1E1</strain>
    </source>
</reference>
<keyword evidence="3" id="KW-1185">Reference proteome</keyword>